<dbReference type="HOGENOM" id="CLU_091396_4_1_14"/>
<dbReference type="PANTHER" id="PTHR30345:SF0">
    <property type="entry name" value="DNA DAMAGE-REPAIR_TOLERATION PROTEIN DRT102"/>
    <property type="match status" value="1"/>
</dbReference>
<sequence length="145" mass="15408">MKIAIGNDHTGVGMKNEIVTYLTNNGYEVINIGTNEGQAADYPDFGHQVGQMVANGGADLGIVICGTGIGISIAANKVPGVRAALCYETTTAQLAREHNNANVLALGARLIANQKAVWIVEAFLKANFDEGRHARRVNQIEDITC</sequence>
<dbReference type="Proteomes" id="UP000013963">
    <property type="component" value="Chromosome"/>
</dbReference>
<evidence type="ECO:0000256" key="4">
    <source>
        <dbReference type="PIRSR" id="PIRSR005384-2"/>
    </source>
</evidence>
<evidence type="ECO:0000313" key="5">
    <source>
        <dbReference type="EMBL" id="AGM25734.1"/>
    </source>
</evidence>
<dbReference type="PIRSF" id="PIRSF005384">
    <property type="entry name" value="RpiB_LacA_B"/>
    <property type="match status" value="1"/>
</dbReference>
<dbReference type="Pfam" id="PF02502">
    <property type="entry name" value="LacAB_rpiB"/>
    <property type="match status" value="1"/>
</dbReference>
<accession>R4UCX1</accession>
<evidence type="ECO:0000313" key="6">
    <source>
        <dbReference type="Proteomes" id="UP000013963"/>
    </source>
</evidence>
<evidence type="ECO:0000256" key="2">
    <source>
        <dbReference type="ARBA" id="ARBA00023235"/>
    </source>
</evidence>
<evidence type="ECO:0000256" key="1">
    <source>
        <dbReference type="ARBA" id="ARBA00008754"/>
    </source>
</evidence>
<organism evidence="5 6">
    <name type="scientific">Spiroplasma syrphidicola EA-1</name>
    <dbReference type="NCBI Taxonomy" id="1276229"/>
    <lineage>
        <taxon>Bacteria</taxon>
        <taxon>Bacillati</taxon>
        <taxon>Mycoplasmatota</taxon>
        <taxon>Mollicutes</taxon>
        <taxon>Entomoplasmatales</taxon>
        <taxon>Spiroplasmataceae</taxon>
        <taxon>Spiroplasma</taxon>
    </lineage>
</organism>
<keyword evidence="6" id="KW-1185">Reference proteome</keyword>
<dbReference type="NCBIfam" id="TIGR01120">
    <property type="entry name" value="rpiB"/>
    <property type="match status" value="1"/>
</dbReference>
<feature type="binding site" evidence="4">
    <location>
        <begin position="66"/>
        <end position="70"/>
    </location>
    <ligand>
        <name>D-ribulose 5-phosphate</name>
        <dbReference type="ChEBI" id="CHEBI:58121"/>
    </ligand>
</feature>
<dbReference type="STRING" id="1276229.SSYRP_v1c01380"/>
<feature type="binding site" evidence="4">
    <location>
        <position position="99"/>
    </location>
    <ligand>
        <name>D-ribulose 5-phosphate</name>
        <dbReference type="ChEBI" id="CHEBI:58121"/>
    </ligand>
</feature>
<dbReference type="InterPro" id="IPR003500">
    <property type="entry name" value="RpiB_LacA_LacB"/>
</dbReference>
<dbReference type="NCBIfam" id="NF004051">
    <property type="entry name" value="PRK05571.1"/>
    <property type="match status" value="1"/>
</dbReference>
<evidence type="ECO:0000256" key="3">
    <source>
        <dbReference type="PIRSR" id="PIRSR005384-1"/>
    </source>
</evidence>
<dbReference type="GO" id="GO:0019316">
    <property type="term" value="P:D-allose catabolic process"/>
    <property type="evidence" value="ECO:0007669"/>
    <property type="project" value="TreeGrafter"/>
</dbReference>
<dbReference type="NCBIfam" id="TIGR00689">
    <property type="entry name" value="rpiB_lacA_lacB"/>
    <property type="match status" value="1"/>
</dbReference>
<feature type="binding site" evidence="4">
    <location>
        <position position="136"/>
    </location>
    <ligand>
        <name>D-ribulose 5-phosphate</name>
        <dbReference type="ChEBI" id="CHEBI:58121"/>
    </ligand>
</feature>
<dbReference type="Gene3D" id="3.40.1400.10">
    <property type="entry name" value="Sugar-phosphate isomerase, RpiB/LacA/LacB"/>
    <property type="match status" value="1"/>
</dbReference>
<comment type="similarity">
    <text evidence="1">Belongs to the LacAB/RpiB family.</text>
</comment>
<protein>
    <submittedName>
        <fullName evidence="5">Ribose-5-phosphate isomerase B</fullName>
    </submittedName>
</protein>
<dbReference type="GO" id="GO:0009052">
    <property type="term" value="P:pentose-phosphate shunt, non-oxidative branch"/>
    <property type="evidence" value="ECO:0007669"/>
    <property type="project" value="TreeGrafter"/>
</dbReference>
<dbReference type="PANTHER" id="PTHR30345">
    <property type="entry name" value="RIBOSE-5-PHOSPHATE ISOMERASE B"/>
    <property type="match status" value="1"/>
</dbReference>
<feature type="binding site" evidence="4">
    <location>
        <begin position="8"/>
        <end position="9"/>
    </location>
    <ligand>
        <name>D-ribulose 5-phosphate</name>
        <dbReference type="ChEBI" id="CHEBI:58121"/>
    </ligand>
</feature>
<feature type="active site" description="Proton acceptor" evidence="3">
    <location>
        <position position="65"/>
    </location>
</feature>
<dbReference type="GO" id="GO:0004751">
    <property type="term" value="F:ribose-5-phosphate isomerase activity"/>
    <property type="evidence" value="ECO:0007669"/>
    <property type="project" value="TreeGrafter"/>
</dbReference>
<dbReference type="InterPro" id="IPR036569">
    <property type="entry name" value="RpiB_LacA_LacB_sf"/>
</dbReference>
<gene>
    <name evidence="5" type="primary">rpiB</name>
    <name evidence="5" type="ORF">SSYRP_v1c01380</name>
</gene>
<keyword evidence="2 5" id="KW-0413">Isomerase</keyword>
<dbReference type="eggNOG" id="COG0698">
    <property type="taxonomic scope" value="Bacteria"/>
</dbReference>
<dbReference type="SUPFAM" id="SSF89623">
    <property type="entry name" value="Ribose/Galactose isomerase RpiB/AlsB"/>
    <property type="match status" value="1"/>
</dbReference>
<feature type="active site" description="Proton donor" evidence="3">
    <location>
        <position position="98"/>
    </location>
</feature>
<dbReference type="RefSeq" id="WP_016340394.1">
    <property type="nucleotide sequence ID" value="NC_021284.1"/>
</dbReference>
<dbReference type="KEGG" id="ssyr:SSYRP_v1c01380"/>
<dbReference type="OrthoDB" id="1778624at2"/>
<proteinExistence type="inferred from homology"/>
<feature type="binding site" evidence="4">
    <location>
        <position position="132"/>
    </location>
    <ligand>
        <name>D-ribulose 5-phosphate</name>
        <dbReference type="ChEBI" id="CHEBI:58121"/>
    </ligand>
</feature>
<feature type="binding site" evidence="4">
    <location>
        <position position="109"/>
    </location>
    <ligand>
        <name>D-ribulose 5-phosphate</name>
        <dbReference type="ChEBI" id="CHEBI:58121"/>
    </ligand>
</feature>
<reference evidence="5 6" key="1">
    <citation type="journal article" date="2013" name="Genome Biol. Evol.">
        <title>Complete genomes of two dipteran-associated spiroplasmas provided insights into the origin, dynamics, and impacts of viral invasion in spiroplasma.</title>
        <authorList>
            <person name="Ku C."/>
            <person name="Lo W.S."/>
            <person name="Chen L.L."/>
            <person name="Kuo C.H."/>
        </authorList>
    </citation>
    <scope>NUCLEOTIDE SEQUENCE [LARGE SCALE GENOMIC DNA]</scope>
    <source>
        <strain evidence="5">EA-1</strain>
    </source>
</reference>
<dbReference type="PATRIC" id="fig|1276229.3.peg.138"/>
<dbReference type="AlphaFoldDB" id="R4UCX1"/>
<dbReference type="EMBL" id="CP005078">
    <property type="protein sequence ID" value="AGM25734.1"/>
    <property type="molecule type" value="Genomic_DNA"/>
</dbReference>
<dbReference type="InterPro" id="IPR004785">
    <property type="entry name" value="RpiB"/>
</dbReference>
<name>R4UCX1_9MOLU</name>